<feature type="compositionally biased region" description="Basic and acidic residues" evidence="1">
    <location>
        <begin position="359"/>
        <end position="374"/>
    </location>
</feature>
<evidence type="ECO:0000313" key="3">
    <source>
        <dbReference type="Proteomes" id="UP000635477"/>
    </source>
</evidence>
<protein>
    <submittedName>
        <fullName evidence="2">Uncharacterized protein</fullName>
    </submittedName>
</protein>
<comment type="caution">
    <text evidence="2">The sequence shown here is derived from an EMBL/GenBank/DDBJ whole genome shotgun (WGS) entry which is preliminary data.</text>
</comment>
<dbReference type="AlphaFoldDB" id="A0A8H4XBQ4"/>
<name>A0A8H4XBQ4_9HYPO</name>
<reference evidence="2" key="1">
    <citation type="journal article" date="2020" name="BMC Genomics">
        <title>Correction to: Identification and distribution of gene clusters required for synthesis of sphingolipid metabolism inhibitors in diverse species of the filamentous fungus Fusarium.</title>
        <authorList>
            <person name="Kim H.S."/>
            <person name="Lohmar J.M."/>
            <person name="Busman M."/>
            <person name="Brown D.W."/>
            <person name="Naumann T.A."/>
            <person name="Divon H.H."/>
            <person name="Lysoe E."/>
            <person name="Uhlig S."/>
            <person name="Proctor R.H."/>
        </authorList>
    </citation>
    <scope>NUCLEOTIDE SEQUENCE</scope>
    <source>
        <strain evidence="2">NRRL 22465</strain>
    </source>
</reference>
<dbReference type="OrthoDB" id="5080391at2759"/>
<keyword evidence="3" id="KW-1185">Reference proteome</keyword>
<gene>
    <name evidence="2" type="ORF">FZEAL_10278</name>
</gene>
<feature type="compositionally biased region" description="Basic and acidic residues" evidence="1">
    <location>
        <begin position="296"/>
        <end position="315"/>
    </location>
</feature>
<feature type="compositionally biased region" description="Low complexity" evidence="1">
    <location>
        <begin position="332"/>
        <end position="357"/>
    </location>
</feature>
<feature type="region of interest" description="Disordered" evidence="1">
    <location>
        <begin position="162"/>
        <end position="194"/>
    </location>
</feature>
<dbReference type="Proteomes" id="UP000635477">
    <property type="component" value="Unassembled WGS sequence"/>
</dbReference>
<proteinExistence type="predicted"/>
<reference evidence="2" key="2">
    <citation type="submission" date="2020-05" db="EMBL/GenBank/DDBJ databases">
        <authorList>
            <person name="Kim H.-S."/>
            <person name="Proctor R.H."/>
            <person name="Brown D.W."/>
        </authorList>
    </citation>
    <scope>NUCLEOTIDE SEQUENCE</scope>
    <source>
        <strain evidence="2">NRRL 22465</strain>
    </source>
</reference>
<feature type="compositionally biased region" description="Low complexity" evidence="1">
    <location>
        <begin position="316"/>
        <end position="325"/>
    </location>
</feature>
<accession>A0A8H4XBQ4</accession>
<evidence type="ECO:0000256" key="1">
    <source>
        <dbReference type="SAM" id="MobiDB-lite"/>
    </source>
</evidence>
<organism evidence="2 3">
    <name type="scientific">Fusarium zealandicum</name>
    <dbReference type="NCBI Taxonomy" id="1053134"/>
    <lineage>
        <taxon>Eukaryota</taxon>
        <taxon>Fungi</taxon>
        <taxon>Dikarya</taxon>
        <taxon>Ascomycota</taxon>
        <taxon>Pezizomycotina</taxon>
        <taxon>Sordariomycetes</taxon>
        <taxon>Hypocreomycetidae</taxon>
        <taxon>Hypocreales</taxon>
        <taxon>Nectriaceae</taxon>
        <taxon>Fusarium</taxon>
        <taxon>Fusarium staphyleae species complex</taxon>
    </lineage>
</organism>
<sequence length="374" mass="42976">MPRLTGEPLIRLRARQLQRLDAHPDKANLRFTEKITDTDLKLASFLEPQWRLVDDDEPWPPNWTTKNNSLTKALFEFGKGARKLMGPAEAAVPEDPQAEDAFVEEADVPLVEQPPAKPIFPPQDARSEHRVEPEALFQGGQRFHALPQASERSLFRTQRLSVPAVPNEEDNDDGHQDNILPSRESHPWASGNRKSLHQDMPILAPLRVSGAAKDGHTMALEMRDRELDESREEVEQLKIKAARDQQRLQEMERQLGEAKKGQRELERVTRQLGEARAKDERLARITNQLEEAQARERALQKVNRHLEEERKRDEAQAQAQRSAQSPQHHKTQQTTSLTQTGLDQFWQLRRAARQQRANSKKEAKLKKNELTKLD</sequence>
<feature type="region of interest" description="Disordered" evidence="1">
    <location>
        <begin position="296"/>
        <end position="374"/>
    </location>
</feature>
<dbReference type="EMBL" id="JABEYC010001107">
    <property type="protein sequence ID" value="KAF4969152.1"/>
    <property type="molecule type" value="Genomic_DNA"/>
</dbReference>
<evidence type="ECO:0000313" key="2">
    <source>
        <dbReference type="EMBL" id="KAF4969152.1"/>
    </source>
</evidence>